<dbReference type="OrthoDB" id="6612291at2759"/>
<keyword evidence="10" id="KW-1185">Reference proteome</keyword>
<evidence type="ECO:0000256" key="7">
    <source>
        <dbReference type="SAM" id="Phobius"/>
    </source>
</evidence>
<reference evidence="9" key="1">
    <citation type="submission" date="2009-08" db="EMBL/GenBank/DDBJ databases">
        <title>Annotation of Salpingoeca rosetta.</title>
        <authorList>
            <consortium name="The Broad Institute Genome Sequencing Platform"/>
            <person name="Russ C."/>
            <person name="Cuomo C."/>
            <person name="Burger G."/>
            <person name="Gray M.W."/>
            <person name="Holland P.W.H."/>
            <person name="King N."/>
            <person name="Lang F.B.F."/>
            <person name="Roger A.J."/>
            <person name="Ruiz-Trillo I."/>
            <person name="Young S.K."/>
            <person name="Zeng Q."/>
            <person name="Gargeya S."/>
            <person name="Alvarado L."/>
            <person name="Berlin A."/>
            <person name="Chapman S.B."/>
            <person name="Chen Z."/>
            <person name="Freedman E."/>
            <person name="Gellesch M."/>
            <person name="Goldberg J."/>
            <person name="Griggs A."/>
            <person name="Gujja S."/>
            <person name="Heilman E."/>
            <person name="Heiman D."/>
            <person name="Howarth C."/>
            <person name="Mehta T."/>
            <person name="Neiman D."/>
            <person name="Pearson M."/>
            <person name="Roberts A."/>
            <person name="Saif S."/>
            <person name="Shea T."/>
            <person name="Shenoy N."/>
            <person name="Sisk P."/>
            <person name="Stolte C."/>
            <person name="Sykes S."/>
            <person name="White J."/>
            <person name="Yandava C."/>
            <person name="Haas B."/>
            <person name="Nusbaum C."/>
            <person name="Birren B."/>
        </authorList>
    </citation>
    <scope>NUCLEOTIDE SEQUENCE [LARGE SCALE GENOMIC DNA]</scope>
    <source>
        <strain evidence="9">ATCC 50818</strain>
    </source>
</reference>
<name>F2TZH6_SALR5</name>
<evidence type="ECO:0000256" key="5">
    <source>
        <dbReference type="ARBA" id="ARBA00022989"/>
    </source>
</evidence>
<keyword evidence="5 7" id="KW-1133">Transmembrane helix</keyword>
<protein>
    <recommendedName>
        <fullName evidence="8">Major facilitator superfamily (MFS) profile domain-containing protein</fullName>
    </recommendedName>
</protein>
<dbReference type="InterPro" id="IPR005829">
    <property type="entry name" value="Sugar_transporter_CS"/>
</dbReference>
<keyword evidence="4 7" id="KW-0812">Transmembrane</keyword>
<dbReference type="InterPro" id="IPR005828">
    <property type="entry name" value="MFS_sugar_transport-like"/>
</dbReference>
<dbReference type="SUPFAM" id="SSF103473">
    <property type="entry name" value="MFS general substrate transporter"/>
    <property type="match status" value="1"/>
</dbReference>
<dbReference type="InterPro" id="IPR020846">
    <property type="entry name" value="MFS_dom"/>
</dbReference>
<feature type="transmembrane region" description="Helical" evidence="7">
    <location>
        <begin position="254"/>
        <end position="277"/>
    </location>
</feature>
<dbReference type="InterPro" id="IPR050814">
    <property type="entry name" value="Myo-inositol_Transporter"/>
</dbReference>
<comment type="subcellular location">
    <subcellularLocation>
        <location evidence="1">Membrane</location>
        <topology evidence="1">Multi-pass membrane protein</topology>
    </subcellularLocation>
</comment>
<feature type="transmembrane region" description="Helical" evidence="7">
    <location>
        <begin position="74"/>
        <end position="97"/>
    </location>
</feature>
<feature type="transmembrane region" description="Helical" evidence="7">
    <location>
        <begin position="36"/>
        <end position="54"/>
    </location>
</feature>
<evidence type="ECO:0000256" key="2">
    <source>
        <dbReference type="ARBA" id="ARBA00010992"/>
    </source>
</evidence>
<organism evidence="10">
    <name type="scientific">Salpingoeca rosetta (strain ATCC 50818 / BSB-021)</name>
    <dbReference type="NCBI Taxonomy" id="946362"/>
    <lineage>
        <taxon>Eukaryota</taxon>
        <taxon>Choanoflagellata</taxon>
        <taxon>Craspedida</taxon>
        <taxon>Salpingoecidae</taxon>
        <taxon>Salpingoeca</taxon>
    </lineage>
</organism>
<keyword evidence="6 7" id="KW-0472">Membrane</keyword>
<dbReference type="PROSITE" id="PS00216">
    <property type="entry name" value="SUGAR_TRANSPORT_1"/>
    <property type="match status" value="1"/>
</dbReference>
<keyword evidence="3" id="KW-0813">Transport</keyword>
<feature type="transmembrane region" description="Helical" evidence="7">
    <location>
        <begin position="196"/>
        <end position="215"/>
    </location>
</feature>
<dbReference type="InParanoid" id="F2TZH6"/>
<dbReference type="GO" id="GO:0016020">
    <property type="term" value="C:membrane"/>
    <property type="evidence" value="ECO:0007669"/>
    <property type="project" value="UniProtKB-SubCell"/>
</dbReference>
<dbReference type="KEGG" id="sre:PTSG_01971"/>
<dbReference type="GeneID" id="16078552"/>
<dbReference type="PANTHER" id="PTHR48020:SF12">
    <property type="entry name" value="PROTON MYO-INOSITOL COTRANSPORTER"/>
    <property type="match status" value="1"/>
</dbReference>
<dbReference type="Pfam" id="PF00083">
    <property type="entry name" value="Sugar_tr"/>
    <property type="match status" value="1"/>
</dbReference>
<evidence type="ECO:0000256" key="1">
    <source>
        <dbReference type="ARBA" id="ARBA00004141"/>
    </source>
</evidence>
<evidence type="ECO:0000313" key="9">
    <source>
        <dbReference type="EMBL" id="EGD79000.1"/>
    </source>
</evidence>
<dbReference type="EMBL" id="GL832957">
    <property type="protein sequence ID" value="EGD79000.1"/>
    <property type="molecule type" value="Genomic_DNA"/>
</dbReference>
<dbReference type="STRING" id="946362.F2TZH6"/>
<dbReference type="AlphaFoldDB" id="F2TZH6"/>
<dbReference type="PANTHER" id="PTHR48020">
    <property type="entry name" value="PROTON MYO-INOSITOL COTRANSPORTER"/>
    <property type="match status" value="1"/>
</dbReference>
<dbReference type="PROSITE" id="PS50850">
    <property type="entry name" value="MFS"/>
    <property type="match status" value="1"/>
</dbReference>
<proteinExistence type="inferred from homology"/>
<dbReference type="GO" id="GO:0022857">
    <property type="term" value="F:transmembrane transporter activity"/>
    <property type="evidence" value="ECO:0007669"/>
    <property type="project" value="InterPro"/>
</dbReference>
<dbReference type="InterPro" id="IPR003663">
    <property type="entry name" value="Sugar/inositol_transpt"/>
</dbReference>
<dbReference type="InterPro" id="IPR036259">
    <property type="entry name" value="MFS_trans_sf"/>
</dbReference>
<evidence type="ECO:0000256" key="4">
    <source>
        <dbReference type="ARBA" id="ARBA00022692"/>
    </source>
</evidence>
<dbReference type="Proteomes" id="UP000007799">
    <property type="component" value="Unassembled WGS sequence"/>
</dbReference>
<evidence type="ECO:0000256" key="3">
    <source>
        <dbReference type="ARBA" id="ARBA00022448"/>
    </source>
</evidence>
<dbReference type="RefSeq" id="XP_004997956.1">
    <property type="nucleotide sequence ID" value="XM_004997899.1"/>
</dbReference>
<evidence type="ECO:0000313" key="10">
    <source>
        <dbReference type="Proteomes" id="UP000007799"/>
    </source>
</evidence>
<dbReference type="Gene3D" id="1.20.1250.20">
    <property type="entry name" value="MFS general substrate transporter like domains"/>
    <property type="match status" value="1"/>
</dbReference>
<feature type="transmembrane region" description="Helical" evidence="7">
    <location>
        <begin position="222"/>
        <end position="242"/>
    </location>
</feature>
<evidence type="ECO:0000259" key="8">
    <source>
        <dbReference type="PROSITE" id="PS50850"/>
    </source>
</evidence>
<comment type="similarity">
    <text evidence="2">Belongs to the major facilitator superfamily. Sugar transporter (TC 2.A.1.1) family.</text>
</comment>
<feature type="transmembrane region" description="Helical" evidence="7">
    <location>
        <begin position="6"/>
        <end position="24"/>
    </location>
</feature>
<dbReference type="PRINTS" id="PR00171">
    <property type="entry name" value="SUGRTRNSPORT"/>
</dbReference>
<feature type="domain" description="Major facilitator superfamily (MFS) profile" evidence="8">
    <location>
        <begin position="1"/>
        <end position="278"/>
    </location>
</feature>
<evidence type="ECO:0000256" key="6">
    <source>
        <dbReference type="ARBA" id="ARBA00023136"/>
    </source>
</evidence>
<accession>F2TZH6</accession>
<dbReference type="eggNOG" id="KOG0254">
    <property type="taxonomic scope" value="Eukaryota"/>
</dbReference>
<gene>
    <name evidence="9" type="ORF">PTSG_01971</name>
</gene>
<dbReference type="OMA" id="ENEANVQ"/>
<sequence>MAVVGRLVTGSAVGLLSTSVPVYVAELSPKALRGRLVTANQLFICIGVLLGFVVDDIFKCPGNGDYCQRARTSAWRWMLASATPVAAVLIVAFAFALPESPRFLVRRKRLTAARRVLACVRSSPAHIQQELDEITAACNQPTATWRSLLRPNVLYGVYIATMLSAIQQFTGVNAVNFYAQTIIISAGFDQDHAFSFSIYIGVIKVVFVGVGMLLIDSAGRRILMIVGIAGMTLSTALLAAVFQMKEEHGSVSNGLGWLALIALFFYMGFFEISLGAVL</sequence>